<dbReference type="PANTHER" id="PTHR22916:SF3">
    <property type="entry name" value="UDP-GLCNAC:BETAGAL BETA-1,3-N-ACETYLGLUCOSAMINYLTRANSFERASE-LIKE PROTEIN 1"/>
    <property type="match status" value="1"/>
</dbReference>
<accession>A0ABX2SX46</accession>
<reference evidence="3 4" key="1">
    <citation type="submission" date="2020-07" db="EMBL/GenBank/DDBJ databases">
        <title>MOT database genomes.</title>
        <authorList>
            <person name="Joseph S."/>
            <person name="Aduse-Opoku J."/>
            <person name="Hashim A."/>
            <person name="Wade W."/>
            <person name="Curtis M."/>
        </authorList>
    </citation>
    <scope>NUCLEOTIDE SEQUENCE [LARGE SCALE GENOMIC DNA]</scope>
    <source>
        <strain evidence="3 4">CIP 106318</strain>
    </source>
</reference>
<gene>
    <name evidence="3" type="ORF">HZY85_00605</name>
</gene>
<dbReference type="EMBL" id="JACBYF010000001">
    <property type="protein sequence ID" value="NYS46695.1"/>
    <property type="molecule type" value="Genomic_DNA"/>
</dbReference>
<name>A0ABX2SX46_9BACL</name>
<keyword evidence="4" id="KW-1185">Reference proteome</keyword>
<feature type="domain" description="Glycosyltransferase 2-like" evidence="2">
    <location>
        <begin position="37"/>
        <end position="166"/>
    </location>
</feature>
<evidence type="ECO:0000313" key="3">
    <source>
        <dbReference type="EMBL" id="NYS46695.1"/>
    </source>
</evidence>
<dbReference type="Pfam" id="PF00535">
    <property type="entry name" value="Glycos_transf_2"/>
    <property type="match status" value="1"/>
</dbReference>
<dbReference type="InterPro" id="IPR001173">
    <property type="entry name" value="Glyco_trans_2-like"/>
</dbReference>
<comment type="similarity">
    <text evidence="1">Belongs to the glycosyltransferase 2 family.</text>
</comment>
<dbReference type="PANTHER" id="PTHR22916">
    <property type="entry name" value="GLYCOSYLTRANSFERASE"/>
    <property type="match status" value="1"/>
</dbReference>
<dbReference type="InterPro" id="IPR029044">
    <property type="entry name" value="Nucleotide-diphossugar_trans"/>
</dbReference>
<dbReference type="CDD" id="cd00761">
    <property type="entry name" value="Glyco_tranf_GTA_type"/>
    <property type="match status" value="1"/>
</dbReference>
<dbReference type="Proteomes" id="UP000531840">
    <property type="component" value="Unassembled WGS sequence"/>
</dbReference>
<dbReference type="Gene3D" id="3.90.550.10">
    <property type="entry name" value="Spore Coat Polysaccharide Biosynthesis Protein SpsA, Chain A"/>
    <property type="match status" value="1"/>
</dbReference>
<protein>
    <submittedName>
        <fullName evidence="3">Glycosyltransferase family 2 protein</fullName>
    </submittedName>
</protein>
<dbReference type="SUPFAM" id="SSF53448">
    <property type="entry name" value="Nucleotide-diphospho-sugar transferases"/>
    <property type="match status" value="1"/>
</dbReference>
<sequence length="342" mass="40502">MNTNLDKTKDVFVDTVLINDEVIVKKIKNINNNVKLSVIISSYRKDTNLKNILDLLLSQTYKNFEVIIVDDTTNNAIENVFEKYNTYENINYIKKQLGSRAAAKNIALENSRGDYVIFLEEDILSIEDNYLENMYNDIKKNNAEVVVLANSNNISFIKNNFKDTDIISGEYYISKEIENFKHNIDLSLASIIFKKNFLECYKIKFNSEILEGENIYFKLKCFNKVNKLKLSTNSSYIKKYSRRSSTNKIIENSSITRLISTIKYIENSFRNKENVKYINYFCVYYLLELLSNTEDRELRKELEKEIKYRKDYFYLENIFQKILIGINPKIFVKMYMNIKEEF</sequence>
<evidence type="ECO:0000313" key="4">
    <source>
        <dbReference type="Proteomes" id="UP000531840"/>
    </source>
</evidence>
<comment type="caution">
    <text evidence="3">The sequence shown here is derived from an EMBL/GenBank/DDBJ whole genome shotgun (WGS) entry which is preliminary data.</text>
</comment>
<proteinExistence type="inferred from homology"/>
<organism evidence="3 4">
    <name type="scientific">Gemelliphila palaticanis</name>
    <dbReference type="NCBI Taxonomy" id="81950"/>
    <lineage>
        <taxon>Bacteria</taxon>
        <taxon>Bacillati</taxon>
        <taxon>Bacillota</taxon>
        <taxon>Bacilli</taxon>
        <taxon>Bacillales</taxon>
        <taxon>Gemellaceae</taxon>
        <taxon>Gemelliphila</taxon>
    </lineage>
</organism>
<evidence type="ECO:0000259" key="2">
    <source>
        <dbReference type="Pfam" id="PF00535"/>
    </source>
</evidence>
<evidence type="ECO:0000256" key="1">
    <source>
        <dbReference type="ARBA" id="ARBA00006739"/>
    </source>
</evidence>
<dbReference type="RefSeq" id="WP_179939802.1">
    <property type="nucleotide sequence ID" value="NZ_JACBYF010000001.1"/>
</dbReference>